<keyword evidence="2" id="KW-1185">Reference proteome</keyword>
<dbReference type="EMBL" id="PVBT01000002">
    <property type="protein sequence ID" value="PRD55367.1"/>
    <property type="molecule type" value="Genomic_DNA"/>
</dbReference>
<dbReference type="Proteomes" id="UP000238563">
    <property type="component" value="Unassembled WGS sequence"/>
</dbReference>
<evidence type="ECO:0000313" key="2">
    <source>
        <dbReference type="Proteomes" id="UP000238563"/>
    </source>
</evidence>
<accession>A0A2S9JQ69</accession>
<dbReference type="AlphaFoldDB" id="A0A2S9JQ69"/>
<reference evidence="1 2" key="1">
    <citation type="submission" date="2018-02" db="EMBL/GenBank/DDBJ databases">
        <title>The draft genome of Phyllobacterium myrsinacearum DSM5892.</title>
        <authorList>
            <person name="Li L."/>
            <person name="Liu L."/>
            <person name="Zhang X."/>
            <person name="Wang T."/>
        </authorList>
    </citation>
    <scope>NUCLEOTIDE SEQUENCE [LARGE SCALE GENOMIC DNA]</scope>
    <source>
        <strain evidence="1 2">DSM 5892</strain>
    </source>
</reference>
<protein>
    <submittedName>
        <fullName evidence="1">Uncharacterized protein</fullName>
    </submittedName>
</protein>
<gene>
    <name evidence="1" type="ORF">C5750_09405</name>
</gene>
<name>A0A2S9JQ69_9HYPH</name>
<proteinExistence type="predicted"/>
<sequence>MHEHGDNKPMRIEDIQTMAPLSEFEIRELFRKMLKLTEDAHGATAAGRHELDVVQNVLKFSMARLKEPDRRGIANDNPAT</sequence>
<evidence type="ECO:0000313" key="1">
    <source>
        <dbReference type="EMBL" id="PRD55367.1"/>
    </source>
</evidence>
<comment type="caution">
    <text evidence="1">The sequence shown here is derived from an EMBL/GenBank/DDBJ whole genome shotgun (WGS) entry which is preliminary data.</text>
</comment>
<organism evidence="1 2">
    <name type="scientific">Phyllobacterium myrsinacearum</name>
    <dbReference type="NCBI Taxonomy" id="28101"/>
    <lineage>
        <taxon>Bacteria</taxon>
        <taxon>Pseudomonadati</taxon>
        <taxon>Pseudomonadota</taxon>
        <taxon>Alphaproteobacteria</taxon>
        <taxon>Hyphomicrobiales</taxon>
        <taxon>Phyllobacteriaceae</taxon>
        <taxon>Phyllobacterium</taxon>
    </lineage>
</organism>